<dbReference type="PROSITE" id="PS01069">
    <property type="entry name" value="DAGK_PROKAR"/>
    <property type="match status" value="1"/>
</dbReference>
<evidence type="ECO:0000256" key="7">
    <source>
        <dbReference type="ARBA" id="ARBA00022741"/>
    </source>
</evidence>
<keyword evidence="7 17" id="KW-0547">Nucleotide-binding</keyword>
<comment type="cofactor">
    <cofactor evidence="18">
        <name>Mg(2+)</name>
        <dbReference type="ChEBI" id="CHEBI:18420"/>
    </cofactor>
    <text evidence="18">Mn(2+), Zn(2+), Cd(2+) and Co(2+) support activity to lesser extents.</text>
</comment>
<feature type="binding site" evidence="18">
    <location>
        <position position="87"/>
    </location>
    <ligand>
        <name>a divalent metal cation</name>
        <dbReference type="ChEBI" id="CHEBI:60240"/>
    </ligand>
</feature>
<dbReference type="GO" id="GO:0008654">
    <property type="term" value="P:phospholipid biosynthetic process"/>
    <property type="evidence" value="ECO:0007669"/>
    <property type="project" value="UniProtKB-KW"/>
</dbReference>
<evidence type="ECO:0000256" key="11">
    <source>
        <dbReference type="ARBA" id="ARBA00023098"/>
    </source>
</evidence>
<keyword evidence="10 19" id="KW-1133">Transmembrane helix</keyword>
<dbReference type="Gene3D" id="1.10.287.3610">
    <property type="match status" value="1"/>
</dbReference>
<gene>
    <name evidence="20" type="primary">dgkA</name>
    <name evidence="20" type="ordered locus">PMM0183</name>
</gene>
<evidence type="ECO:0000256" key="8">
    <source>
        <dbReference type="ARBA" id="ARBA00022777"/>
    </source>
</evidence>
<evidence type="ECO:0000256" key="3">
    <source>
        <dbReference type="ARBA" id="ARBA00022475"/>
    </source>
</evidence>
<feature type="binding site" evidence="16">
    <location>
        <position position="80"/>
    </location>
    <ligand>
        <name>substrate</name>
    </ligand>
</feature>
<feature type="transmembrane region" description="Helical" evidence="19">
    <location>
        <begin position="67"/>
        <end position="90"/>
    </location>
</feature>
<dbReference type="CDD" id="cd14265">
    <property type="entry name" value="UDPK_IM_like"/>
    <property type="match status" value="1"/>
</dbReference>
<evidence type="ECO:0000256" key="15">
    <source>
        <dbReference type="PIRSR" id="PIRSR600829-1"/>
    </source>
</evidence>
<reference evidence="20 21" key="1">
    <citation type="journal article" date="2003" name="Nature">
        <title>Genome divergence in two Prochlorococcus ecotypes reflects oceanic niche differentiation.</title>
        <authorList>
            <person name="Rocap G."/>
            <person name="Larimer F.W."/>
            <person name="Lamerdin J.E."/>
            <person name="Malfatti S."/>
            <person name="Chain P."/>
            <person name="Ahlgren N.A."/>
            <person name="Arellano A."/>
            <person name="Coleman M."/>
            <person name="Hauser L."/>
            <person name="Hess W.R."/>
            <person name="Johnson Z.I."/>
            <person name="Land M.L."/>
            <person name="Lindell D."/>
            <person name="Post A.F."/>
            <person name="Regala W."/>
            <person name="Shah M."/>
            <person name="Shaw S.L."/>
            <person name="Steglich C."/>
            <person name="Sullivan M.B."/>
            <person name="Ting C.S."/>
            <person name="Tolonen A."/>
            <person name="Webb E.A."/>
            <person name="Zinser E.R."/>
            <person name="Chisholm S.W."/>
        </authorList>
    </citation>
    <scope>NUCLEOTIDE SEQUENCE [LARGE SCALE GENOMIC DNA]</scope>
    <source>
        <strain evidence="21">CCMP1986 / NIES-2087 / MED4</strain>
    </source>
</reference>
<feature type="active site" description="Proton acceptor" evidence="15">
    <location>
        <position position="80"/>
    </location>
</feature>
<dbReference type="AlphaFoldDB" id="Q7V3A0"/>
<evidence type="ECO:0000313" key="21">
    <source>
        <dbReference type="Proteomes" id="UP000001026"/>
    </source>
</evidence>
<dbReference type="eggNOG" id="COG0818">
    <property type="taxonomic scope" value="Bacteria"/>
</dbReference>
<evidence type="ECO:0000256" key="18">
    <source>
        <dbReference type="PIRSR" id="PIRSR600829-4"/>
    </source>
</evidence>
<evidence type="ECO:0000256" key="9">
    <source>
        <dbReference type="ARBA" id="ARBA00022840"/>
    </source>
</evidence>
<keyword evidence="12 19" id="KW-0472">Membrane</keyword>
<feature type="transmembrane region" description="Helical" evidence="19">
    <location>
        <begin position="111"/>
        <end position="130"/>
    </location>
</feature>
<keyword evidence="3" id="KW-1003">Cell membrane</keyword>
<sequence>MKRKAKLLKSRRRSYRTSKNVLISFRYAFNGIKYTFKNSRNFKIQVLFAFFSLIIGSILQLDKSDYLIMLGTIFSVLTLEIINTSIESLVDLVIKKKFSNLAKIAKDCSAGAVLLASINSVIIGLCLFIPKMKLLFLN</sequence>
<evidence type="ECO:0000313" key="20">
    <source>
        <dbReference type="EMBL" id="CAE18642.1"/>
    </source>
</evidence>
<evidence type="ECO:0000256" key="16">
    <source>
        <dbReference type="PIRSR" id="PIRSR600829-2"/>
    </source>
</evidence>
<evidence type="ECO:0000256" key="14">
    <source>
        <dbReference type="ARBA" id="ARBA00023264"/>
    </source>
</evidence>
<keyword evidence="11" id="KW-0443">Lipid metabolism</keyword>
<evidence type="ECO:0000256" key="10">
    <source>
        <dbReference type="ARBA" id="ARBA00022989"/>
    </source>
</evidence>
<keyword evidence="8 20" id="KW-0418">Kinase</keyword>
<feature type="transmembrane region" description="Helical" evidence="19">
    <location>
        <begin position="42"/>
        <end position="61"/>
    </location>
</feature>
<evidence type="ECO:0000256" key="17">
    <source>
        <dbReference type="PIRSR" id="PIRSR600829-3"/>
    </source>
</evidence>
<name>Q7V3A0_PROMP</name>
<proteinExistence type="inferred from homology"/>
<feature type="binding site" evidence="17">
    <location>
        <position position="87"/>
    </location>
    <ligand>
        <name>ATP</name>
        <dbReference type="ChEBI" id="CHEBI:30616"/>
    </ligand>
</feature>
<dbReference type="OrthoDB" id="9789934at2"/>
<keyword evidence="9 17" id="KW-0067">ATP-binding</keyword>
<keyword evidence="18" id="KW-0460">Magnesium</keyword>
<dbReference type="Pfam" id="PF01219">
    <property type="entry name" value="DAGK_prokar"/>
    <property type="match status" value="1"/>
</dbReference>
<dbReference type="EC" id="2.7.1.107" evidence="20"/>
<organism evidence="20 21">
    <name type="scientific">Prochlorococcus marinus subsp. pastoris (strain CCMP1986 / NIES-2087 / MED4)</name>
    <dbReference type="NCBI Taxonomy" id="59919"/>
    <lineage>
        <taxon>Bacteria</taxon>
        <taxon>Bacillati</taxon>
        <taxon>Cyanobacteriota</taxon>
        <taxon>Cyanophyceae</taxon>
        <taxon>Synechococcales</taxon>
        <taxon>Prochlorococcaceae</taxon>
        <taxon>Prochlorococcus</taxon>
    </lineage>
</organism>
<feature type="binding site" evidence="17">
    <location>
        <position position="27"/>
    </location>
    <ligand>
        <name>ATP</name>
        <dbReference type="ChEBI" id="CHEBI:30616"/>
    </ligand>
</feature>
<evidence type="ECO:0000256" key="5">
    <source>
        <dbReference type="ARBA" id="ARBA00022679"/>
    </source>
</evidence>
<dbReference type="GO" id="GO:0004143">
    <property type="term" value="F:ATP-dependent diacylglycerol kinase activity"/>
    <property type="evidence" value="ECO:0007669"/>
    <property type="project" value="UniProtKB-EC"/>
</dbReference>
<dbReference type="GO" id="GO:0005886">
    <property type="term" value="C:plasma membrane"/>
    <property type="evidence" value="ECO:0007669"/>
    <property type="project" value="UniProtKB-SubCell"/>
</dbReference>
<dbReference type="HOGENOM" id="CLU_112343_2_0_3"/>
<comment type="similarity">
    <text evidence="2">Belongs to the bacterial diacylglycerol kinase family.</text>
</comment>
<feature type="binding site" evidence="17">
    <location>
        <begin position="106"/>
        <end position="107"/>
    </location>
    <ligand>
        <name>ATP</name>
        <dbReference type="ChEBI" id="CHEBI:30616"/>
    </ligand>
</feature>
<dbReference type="KEGG" id="pmm:PMM0183"/>
<dbReference type="RefSeq" id="WP_011131822.1">
    <property type="nucleotide sequence ID" value="NC_005072.1"/>
</dbReference>
<evidence type="ECO:0000256" key="1">
    <source>
        <dbReference type="ARBA" id="ARBA00004651"/>
    </source>
</evidence>
<protein>
    <submittedName>
        <fullName evidence="20">Prokaryotic diacylglycerol kinase</fullName>
        <ecNumber evidence="20">2.7.1.107</ecNumber>
    </submittedName>
</protein>
<keyword evidence="6 19" id="KW-0812">Transmembrane</keyword>
<evidence type="ECO:0000256" key="19">
    <source>
        <dbReference type="SAM" id="Phobius"/>
    </source>
</evidence>
<dbReference type="STRING" id="59919.PMM0183"/>
<keyword evidence="14" id="KW-1208">Phospholipid metabolism</keyword>
<evidence type="ECO:0000256" key="2">
    <source>
        <dbReference type="ARBA" id="ARBA00005967"/>
    </source>
</evidence>
<keyword evidence="4" id="KW-0444">Lipid biosynthesis</keyword>
<dbReference type="GO" id="GO:0005524">
    <property type="term" value="F:ATP binding"/>
    <property type="evidence" value="ECO:0007669"/>
    <property type="project" value="UniProtKB-KW"/>
</dbReference>
<evidence type="ECO:0000256" key="12">
    <source>
        <dbReference type="ARBA" id="ARBA00023136"/>
    </source>
</evidence>
<keyword evidence="5 20" id="KW-0808">Transferase</keyword>
<evidence type="ECO:0000256" key="4">
    <source>
        <dbReference type="ARBA" id="ARBA00022516"/>
    </source>
</evidence>
<evidence type="ECO:0000256" key="13">
    <source>
        <dbReference type="ARBA" id="ARBA00023209"/>
    </source>
</evidence>
<dbReference type="GO" id="GO:0046872">
    <property type="term" value="F:metal ion binding"/>
    <property type="evidence" value="ECO:0007669"/>
    <property type="project" value="UniProtKB-KW"/>
</dbReference>
<dbReference type="InterPro" id="IPR000829">
    <property type="entry name" value="DAGK"/>
</dbReference>
<dbReference type="InterPro" id="IPR033717">
    <property type="entry name" value="UDPK"/>
</dbReference>
<keyword evidence="18" id="KW-0479">Metal-binding</keyword>
<comment type="subcellular location">
    <subcellularLocation>
        <location evidence="1">Cell membrane</location>
        <topology evidence="1">Multi-pass membrane protein</topology>
    </subcellularLocation>
</comment>
<accession>Q7V3A0</accession>
<dbReference type="Proteomes" id="UP000001026">
    <property type="component" value="Chromosome"/>
</dbReference>
<dbReference type="PANTHER" id="PTHR34299">
    <property type="entry name" value="DIACYLGLYCEROL KINASE"/>
    <property type="match status" value="1"/>
</dbReference>
<dbReference type="PANTHER" id="PTHR34299:SF1">
    <property type="entry name" value="DIACYLGLYCEROL KINASE"/>
    <property type="match status" value="1"/>
</dbReference>
<keyword evidence="13" id="KW-0594">Phospholipid biosynthesis</keyword>
<evidence type="ECO:0000256" key="6">
    <source>
        <dbReference type="ARBA" id="ARBA00022692"/>
    </source>
</evidence>
<dbReference type="InterPro" id="IPR036945">
    <property type="entry name" value="DAGK_sf"/>
</dbReference>
<dbReference type="EMBL" id="BX548174">
    <property type="protein sequence ID" value="CAE18642.1"/>
    <property type="molecule type" value="Genomic_DNA"/>
</dbReference>